<dbReference type="CDD" id="cd16650">
    <property type="entry name" value="SP-RING_PIAS-like"/>
    <property type="match status" value="1"/>
</dbReference>
<comment type="pathway">
    <text evidence="1">Protein modification; protein sumoylation.</text>
</comment>
<evidence type="ECO:0000313" key="12">
    <source>
        <dbReference type="EMBL" id="KAK7086441.1"/>
    </source>
</evidence>
<keyword evidence="6" id="KW-0833">Ubl conjugation pathway</keyword>
<dbReference type="Pfam" id="PF02891">
    <property type="entry name" value="zf-MIZ"/>
    <property type="match status" value="1"/>
</dbReference>
<dbReference type="InterPro" id="IPR038654">
    <property type="entry name" value="PINIT_sf"/>
</dbReference>
<keyword evidence="13" id="KW-1185">Reference proteome</keyword>
<name>A0AAN9AGF4_HALRR</name>
<dbReference type="GO" id="GO:0000785">
    <property type="term" value="C:chromatin"/>
    <property type="evidence" value="ECO:0007669"/>
    <property type="project" value="TreeGrafter"/>
</dbReference>
<dbReference type="EMBL" id="JAXCGZ010000188">
    <property type="protein sequence ID" value="KAK7086441.1"/>
    <property type="molecule type" value="Genomic_DNA"/>
</dbReference>
<evidence type="ECO:0000256" key="5">
    <source>
        <dbReference type="ARBA" id="ARBA00022771"/>
    </source>
</evidence>
<accession>A0AAN9AGF4</accession>
<organism evidence="12 13">
    <name type="scientific">Halocaridina rubra</name>
    <name type="common">Hawaiian red shrimp</name>
    <dbReference type="NCBI Taxonomy" id="373956"/>
    <lineage>
        <taxon>Eukaryota</taxon>
        <taxon>Metazoa</taxon>
        <taxon>Ecdysozoa</taxon>
        <taxon>Arthropoda</taxon>
        <taxon>Crustacea</taxon>
        <taxon>Multicrustacea</taxon>
        <taxon>Malacostraca</taxon>
        <taxon>Eumalacostraca</taxon>
        <taxon>Eucarida</taxon>
        <taxon>Decapoda</taxon>
        <taxon>Pleocyemata</taxon>
        <taxon>Caridea</taxon>
        <taxon>Atyoidea</taxon>
        <taxon>Atyidae</taxon>
        <taxon>Halocaridina</taxon>
    </lineage>
</organism>
<evidence type="ECO:0000256" key="9">
    <source>
        <dbReference type="SAM" id="MobiDB-lite"/>
    </source>
</evidence>
<evidence type="ECO:0000256" key="7">
    <source>
        <dbReference type="ARBA" id="ARBA00022833"/>
    </source>
</evidence>
<feature type="region of interest" description="Disordered" evidence="9">
    <location>
        <begin position="104"/>
        <end position="136"/>
    </location>
</feature>
<evidence type="ECO:0000256" key="1">
    <source>
        <dbReference type="ARBA" id="ARBA00004718"/>
    </source>
</evidence>
<keyword evidence="5 8" id="KW-0863">Zinc-finger</keyword>
<gene>
    <name evidence="12" type="ORF">SK128_001001</name>
</gene>
<keyword evidence="7" id="KW-0862">Zinc</keyword>
<dbReference type="GO" id="GO:0061665">
    <property type="term" value="F:SUMO ligase activity"/>
    <property type="evidence" value="ECO:0007669"/>
    <property type="project" value="TreeGrafter"/>
</dbReference>
<dbReference type="PANTHER" id="PTHR10782:SF94">
    <property type="entry name" value="SUPPRESSOR OF VARIEGATION 2-10, ISOFORM I"/>
    <property type="match status" value="1"/>
</dbReference>
<evidence type="ECO:0000256" key="6">
    <source>
        <dbReference type="ARBA" id="ARBA00022786"/>
    </source>
</evidence>
<proteinExistence type="inferred from homology"/>
<dbReference type="InterPro" id="IPR013083">
    <property type="entry name" value="Znf_RING/FYVE/PHD"/>
</dbReference>
<feature type="compositionally biased region" description="Basic and acidic residues" evidence="9">
    <location>
        <begin position="532"/>
        <end position="542"/>
    </location>
</feature>
<evidence type="ECO:0000256" key="2">
    <source>
        <dbReference type="ARBA" id="ARBA00005383"/>
    </source>
</evidence>
<evidence type="ECO:0000259" key="10">
    <source>
        <dbReference type="PROSITE" id="PS51044"/>
    </source>
</evidence>
<dbReference type="SUPFAM" id="SSF57850">
    <property type="entry name" value="RING/U-box"/>
    <property type="match status" value="1"/>
</dbReference>
<dbReference type="PROSITE" id="PS51466">
    <property type="entry name" value="PINIT"/>
    <property type="match status" value="1"/>
</dbReference>
<feature type="compositionally biased region" description="Polar residues" evidence="9">
    <location>
        <begin position="112"/>
        <end position="136"/>
    </location>
</feature>
<evidence type="ECO:0000313" key="13">
    <source>
        <dbReference type="Proteomes" id="UP001381693"/>
    </source>
</evidence>
<evidence type="ECO:0000256" key="4">
    <source>
        <dbReference type="ARBA" id="ARBA00022723"/>
    </source>
</evidence>
<sequence length="593" mass="66751">MSWSWTPLCQIGSDRYRITGLRPDRSTASSIVVRAAQCDVVQAQLPSDTTLSVVSSVVIPTSQTVAVTTFNHVGPQVSTSINSLPSHVSSSIANPPISLEERAVRRSPRLARNNQSICRSENESQQISGRNDWNVPRWNTNSQEVNNTQQVAKNNIYNFEGHVNAPSITNNAVSVVYTHTKNINMTHSRLHPAPISIAKLSGNTVPTILTPKPSPKKKVIIKNLAFYNVVNTLLEEEILHEVIGPLQRVFRFSLTSETLKQLRSRKRKLPYQVQLRLCKLDSSAEQSDYYPVTHQILLNNQQVLLPGLETVPRGYMRPMDITLYCQPSHLAQNFLMIRCWESCKVFVRVVEKYTSQDLLESLEKRSFIREEDTSKEIKIKLEVDQNEEEIASATLQFSLNCPLSRTRMKLPCRASTCNHLQCFDAATYIQLNECKAKWSCPVCYKPALFENLKIDSYFKKILDEQHSIDKIELHPDGSWTSVEVSKKKSHPDHESGAAVPKDADESRDISEAADKTMVILDSDDDDCVAENGKGEKGEKENNQDDAVTISPAVRRSDSSDIETIVLSDDESLIEETPIVMQCLLQAHLSLRLH</sequence>
<dbReference type="InterPro" id="IPR004181">
    <property type="entry name" value="Znf_MIZ"/>
</dbReference>
<protein>
    <submittedName>
        <fullName evidence="12">Uncharacterized protein</fullName>
    </submittedName>
</protein>
<dbReference type="GO" id="GO:0016925">
    <property type="term" value="P:protein sumoylation"/>
    <property type="evidence" value="ECO:0007669"/>
    <property type="project" value="TreeGrafter"/>
</dbReference>
<feature type="region of interest" description="Disordered" evidence="9">
    <location>
        <begin position="482"/>
        <end position="508"/>
    </location>
</feature>
<dbReference type="PANTHER" id="PTHR10782">
    <property type="entry name" value="ZINC FINGER MIZ DOMAIN-CONTAINING PROTEIN"/>
    <property type="match status" value="1"/>
</dbReference>
<feature type="region of interest" description="Disordered" evidence="9">
    <location>
        <begin position="524"/>
        <end position="547"/>
    </location>
</feature>
<evidence type="ECO:0000256" key="3">
    <source>
        <dbReference type="ARBA" id="ARBA00022679"/>
    </source>
</evidence>
<dbReference type="Gene3D" id="3.30.40.10">
    <property type="entry name" value="Zinc/RING finger domain, C3HC4 (zinc finger)"/>
    <property type="match status" value="1"/>
</dbReference>
<dbReference type="PROSITE" id="PS51044">
    <property type="entry name" value="ZF_SP_RING"/>
    <property type="match status" value="1"/>
</dbReference>
<evidence type="ECO:0000259" key="11">
    <source>
        <dbReference type="PROSITE" id="PS51466"/>
    </source>
</evidence>
<dbReference type="Pfam" id="PF14324">
    <property type="entry name" value="PINIT"/>
    <property type="match status" value="1"/>
</dbReference>
<dbReference type="InterPro" id="IPR023321">
    <property type="entry name" value="PINIT"/>
</dbReference>
<comment type="similarity">
    <text evidence="2">Belongs to the PIAS family.</text>
</comment>
<evidence type="ECO:0000256" key="8">
    <source>
        <dbReference type="PROSITE-ProRule" id="PRU00452"/>
    </source>
</evidence>
<dbReference type="GO" id="GO:0008270">
    <property type="term" value="F:zinc ion binding"/>
    <property type="evidence" value="ECO:0007669"/>
    <property type="project" value="UniProtKB-KW"/>
</dbReference>
<feature type="domain" description="SP-RING-type" evidence="10">
    <location>
        <begin position="386"/>
        <end position="467"/>
    </location>
</feature>
<dbReference type="GO" id="GO:0006357">
    <property type="term" value="P:regulation of transcription by RNA polymerase II"/>
    <property type="evidence" value="ECO:0007669"/>
    <property type="project" value="TreeGrafter"/>
</dbReference>
<feature type="domain" description="PINIT" evidence="11">
    <location>
        <begin position="207"/>
        <end position="362"/>
    </location>
</feature>
<feature type="compositionally biased region" description="Basic and acidic residues" evidence="9">
    <location>
        <begin position="491"/>
        <end position="508"/>
    </location>
</feature>
<reference evidence="12 13" key="1">
    <citation type="submission" date="2023-11" db="EMBL/GenBank/DDBJ databases">
        <title>Halocaridina rubra genome assembly.</title>
        <authorList>
            <person name="Smith C."/>
        </authorList>
    </citation>
    <scope>NUCLEOTIDE SEQUENCE [LARGE SCALE GENOMIC DNA]</scope>
    <source>
        <strain evidence="12">EP-1</strain>
        <tissue evidence="12">Whole</tissue>
    </source>
</reference>
<dbReference type="AlphaFoldDB" id="A0AAN9AGF4"/>
<dbReference type="Proteomes" id="UP001381693">
    <property type="component" value="Unassembled WGS sequence"/>
</dbReference>
<comment type="caution">
    <text evidence="12">The sequence shown here is derived from an EMBL/GenBank/DDBJ whole genome shotgun (WGS) entry which is preliminary data.</text>
</comment>
<keyword evidence="3" id="KW-0808">Transferase</keyword>
<dbReference type="GO" id="GO:0003712">
    <property type="term" value="F:transcription coregulator activity"/>
    <property type="evidence" value="ECO:0007669"/>
    <property type="project" value="TreeGrafter"/>
</dbReference>
<keyword evidence="4" id="KW-0479">Metal-binding</keyword>
<dbReference type="Gene3D" id="2.60.120.780">
    <property type="entry name" value="PINIT domain"/>
    <property type="match status" value="1"/>
</dbReference>